<dbReference type="CDD" id="cd08422">
    <property type="entry name" value="PBP2_CrgA_like"/>
    <property type="match status" value="1"/>
</dbReference>
<evidence type="ECO:0000256" key="2">
    <source>
        <dbReference type="ARBA" id="ARBA00023015"/>
    </source>
</evidence>
<evidence type="ECO:0000256" key="1">
    <source>
        <dbReference type="ARBA" id="ARBA00009437"/>
    </source>
</evidence>
<dbReference type="SUPFAM" id="SSF46785">
    <property type="entry name" value="Winged helix' DNA-binding domain"/>
    <property type="match status" value="1"/>
</dbReference>
<protein>
    <submittedName>
        <fullName evidence="6">LysR family transcriptional regulator</fullName>
    </submittedName>
</protein>
<keyword evidence="4" id="KW-0804">Transcription</keyword>
<dbReference type="GO" id="GO:0043565">
    <property type="term" value="F:sequence-specific DNA binding"/>
    <property type="evidence" value="ECO:0007669"/>
    <property type="project" value="TreeGrafter"/>
</dbReference>
<gene>
    <name evidence="6" type="ORF">GT360_04950</name>
</gene>
<dbReference type="KEGG" id="vas:GT360_04950"/>
<dbReference type="PANTHER" id="PTHR30537:SF5">
    <property type="entry name" value="HTH-TYPE TRANSCRIPTIONAL ACTIVATOR TTDR-RELATED"/>
    <property type="match status" value="1"/>
</dbReference>
<accession>A0A7Z2T1Z0</accession>
<sequence>MDWLECVNTYVTVIEEGSFNGAARRLHTTSSAVSKRIHWLESRVGTQLLKRTTRSMSQTEAGTLFYQGCVESLARWQTIIDDTRSISGSPKGLLRVGATVAVGSKFLVKYLQDFLELYPDIQVQLTTTTPGQLPEMNLDVFISRELEQLNSLSVKQIPLLERKIAFYAAPSYIKKHGTPTCVEELADHNVLIWGEKPEREYRVSNSKRITVSGNFSTTNPEALFYAGKSGMGIMIVSEFMIEPEVESGQLIRLLPDIMAEELTIYAYYPNLDREHTRTKLFIDYLKARLMEHQAQKNAS</sequence>
<keyword evidence="2" id="KW-0805">Transcription regulation</keyword>
<dbReference type="InterPro" id="IPR005119">
    <property type="entry name" value="LysR_subst-bd"/>
</dbReference>
<evidence type="ECO:0000313" key="7">
    <source>
        <dbReference type="Proteomes" id="UP000464262"/>
    </source>
</evidence>
<keyword evidence="3" id="KW-0238">DNA-binding</keyword>
<dbReference type="EMBL" id="CP047475">
    <property type="protein sequence ID" value="QIA62904.1"/>
    <property type="molecule type" value="Genomic_DNA"/>
</dbReference>
<proteinExistence type="inferred from homology"/>
<reference evidence="6 7" key="1">
    <citation type="submission" date="2020-01" db="EMBL/GenBank/DDBJ databases">
        <title>Whole genome and functional gene identification of agarase of Vibrio HN897.</title>
        <authorList>
            <person name="Liu Y."/>
            <person name="Zhao Z."/>
        </authorList>
    </citation>
    <scope>NUCLEOTIDE SEQUENCE [LARGE SCALE GENOMIC DNA]</scope>
    <source>
        <strain evidence="6 7">HN897</strain>
    </source>
</reference>
<keyword evidence="7" id="KW-1185">Reference proteome</keyword>
<dbReference type="InterPro" id="IPR036388">
    <property type="entry name" value="WH-like_DNA-bd_sf"/>
</dbReference>
<dbReference type="FunFam" id="1.10.10.10:FF:000001">
    <property type="entry name" value="LysR family transcriptional regulator"/>
    <property type="match status" value="1"/>
</dbReference>
<evidence type="ECO:0000256" key="4">
    <source>
        <dbReference type="ARBA" id="ARBA00023163"/>
    </source>
</evidence>
<dbReference type="InterPro" id="IPR000847">
    <property type="entry name" value="LysR_HTH_N"/>
</dbReference>
<evidence type="ECO:0000256" key="3">
    <source>
        <dbReference type="ARBA" id="ARBA00023125"/>
    </source>
</evidence>
<dbReference type="Pfam" id="PF00126">
    <property type="entry name" value="HTH_1"/>
    <property type="match status" value="1"/>
</dbReference>
<evidence type="ECO:0000313" key="6">
    <source>
        <dbReference type="EMBL" id="QIA62904.1"/>
    </source>
</evidence>
<dbReference type="Gene3D" id="3.40.190.290">
    <property type="match status" value="1"/>
</dbReference>
<name>A0A7Z2T1Z0_9VIBR</name>
<feature type="domain" description="HTH lysR-type" evidence="5">
    <location>
        <begin position="1"/>
        <end position="59"/>
    </location>
</feature>
<dbReference type="GO" id="GO:0006351">
    <property type="term" value="P:DNA-templated transcription"/>
    <property type="evidence" value="ECO:0007669"/>
    <property type="project" value="TreeGrafter"/>
</dbReference>
<comment type="similarity">
    <text evidence="1">Belongs to the LysR transcriptional regulatory family.</text>
</comment>
<dbReference type="Pfam" id="PF03466">
    <property type="entry name" value="LysR_substrate"/>
    <property type="match status" value="1"/>
</dbReference>
<dbReference type="Gene3D" id="1.10.10.10">
    <property type="entry name" value="Winged helix-like DNA-binding domain superfamily/Winged helix DNA-binding domain"/>
    <property type="match status" value="1"/>
</dbReference>
<dbReference type="PANTHER" id="PTHR30537">
    <property type="entry name" value="HTH-TYPE TRANSCRIPTIONAL REGULATOR"/>
    <property type="match status" value="1"/>
</dbReference>
<dbReference type="RefSeq" id="WP_164647798.1">
    <property type="nucleotide sequence ID" value="NZ_CP047475.1"/>
</dbReference>
<dbReference type="GO" id="GO:0003700">
    <property type="term" value="F:DNA-binding transcription factor activity"/>
    <property type="evidence" value="ECO:0007669"/>
    <property type="project" value="InterPro"/>
</dbReference>
<dbReference type="InterPro" id="IPR058163">
    <property type="entry name" value="LysR-type_TF_proteobact-type"/>
</dbReference>
<dbReference type="SUPFAM" id="SSF53850">
    <property type="entry name" value="Periplasmic binding protein-like II"/>
    <property type="match status" value="1"/>
</dbReference>
<organism evidence="6 7">
    <name type="scientific">Vibrio astriarenae</name>
    <dbReference type="NCBI Taxonomy" id="1481923"/>
    <lineage>
        <taxon>Bacteria</taxon>
        <taxon>Pseudomonadati</taxon>
        <taxon>Pseudomonadota</taxon>
        <taxon>Gammaproteobacteria</taxon>
        <taxon>Vibrionales</taxon>
        <taxon>Vibrionaceae</taxon>
        <taxon>Vibrio</taxon>
    </lineage>
</organism>
<dbReference type="AlphaFoldDB" id="A0A7Z2T1Z0"/>
<dbReference type="Proteomes" id="UP000464262">
    <property type="component" value="Chromosome 1"/>
</dbReference>
<dbReference type="PROSITE" id="PS50931">
    <property type="entry name" value="HTH_LYSR"/>
    <property type="match status" value="1"/>
</dbReference>
<evidence type="ECO:0000259" key="5">
    <source>
        <dbReference type="PROSITE" id="PS50931"/>
    </source>
</evidence>
<dbReference type="InterPro" id="IPR036390">
    <property type="entry name" value="WH_DNA-bd_sf"/>
</dbReference>